<organism evidence="4 5">
    <name type="scientific">Rubrivivax gelatinosus</name>
    <name type="common">Rhodocyclus gelatinosus</name>
    <name type="synonym">Rhodopseudomonas gelatinosa</name>
    <dbReference type="NCBI Taxonomy" id="28068"/>
    <lineage>
        <taxon>Bacteria</taxon>
        <taxon>Pseudomonadati</taxon>
        <taxon>Pseudomonadota</taxon>
        <taxon>Betaproteobacteria</taxon>
        <taxon>Burkholderiales</taxon>
        <taxon>Sphaerotilaceae</taxon>
        <taxon>Rubrivivax</taxon>
    </lineage>
</organism>
<dbReference type="PANTHER" id="PTHR45138:SF9">
    <property type="entry name" value="DIGUANYLATE CYCLASE DGCM-RELATED"/>
    <property type="match status" value="1"/>
</dbReference>
<dbReference type="GO" id="GO:1902201">
    <property type="term" value="P:negative regulation of bacterial-type flagellum-dependent cell motility"/>
    <property type="evidence" value="ECO:0007669"/>
    <property type="project" value="TreeGrafter"/>
</dbReference>
<dbReference type="EMBL" id="SLXD01000007">
    <property type="protein sequence ID" value="TCP02226.1"/>
    <property type="molecule type" value="Genomic_DNA"/>
</dbReference>
<dbReference type="InterPro" id="IPR029787">
    <property type="entry name" value="Nucleotide_cyclase"/>
</dbReference>
<dbReference type="NCBIfam" id="NF038266">
    <property type="entry name" value="diguan_SiaD"/>
    <property type="match status" value="1"/>
</dbReference>
<feature type="domain" description="GGDEF" evidence="3">
    <location>
        <begin position="136"/>
        <end position="265"/>
    </location>
</feature>
<dbReference type="Pfam" id="PF00990">
    <property type="entry name" value="GGDEF"/>
    <property type="match status" value="1"/>
</dbReference>
<dbReference type="InterPro" id="IPR000160">
    <property type="entry name" value="GGDEF_dom"/>
</dbReference>
<comment type="catalytic activity">
    <reaction evidence="2">
        <text>2 GTP = 3',3'-c-di-GMP + 2 diphosphate</text>
        <dbReference type="Rhea" id="RHEA:24898"/>
        <dbReference type="ChEBI" id="CHEBI:33019"/>
        <dbReference type="ChEBI" id="CHEBI:37565"/>
        <dbReference type="ChEBI" id="CHEBI:58805"/>
        <dbReference type="EC" id="2.7.7.65"/>
    </reaction>
</comment>
<accession>A0A4R2MHG3</accession>
<proteinExistence type="predicted"/>
<dbReference type="Gene3D" id="3.30.70.270">
    <property type="match status" value="1"/>
</dbReference>
<dbReference type="GO" id="GO:0005886">
    <property type="term" value="C:plasma membrane"/>
    <property type="evidence" value="ECO:0007669"/>
    <property type="project" value="TreeGrafter"/>
</dbReference>
<dbReference type="NCBIfam" id="TIGR00254">
    <property type="entry name" value="GGDEF"/>
    <property type="match status" value="1"/>
</dbReference>
<dbReference type="PANTHER" id="PTHR45138">
    <property type="entry name" value="REGULATORY COMPONENTS OF SENSORY TRANSDUCTION SYSTEM"/>
    <property type="match status" value="1"/>
</dbReference>
<reference evidence="4 5" key="1">
    <citation type="submission" date="2019-03" db="EMBL/GenBank/DDBJ databases">
        <title>Genomic Encyclopedia of Type Strains, Phase IV (KMG-IV): sequencing the most valuable type-strain genomes for metagenomic binning, comparative biology and taxonomic classification.</title>
        <authorList>
            <person name="Goeker M."/>
        </authorList>
    </citation>
    <scope>NUCLEOTIDE SEQUENCE [LARGE SCALE GENOMIC DNA]</scope>
    <source>
        <strain evidence="4 5">DSM 1709</strain>
    </source>
</reference>
<sequence>MAAPKAPGDDLELVSRVEALLADPALQQHPLHAPLAQLLSHFQAQRERLERLVRISDGYHHVAREQRLSLVEQYDKQVRRLEKLVRISDRYQNSLRDLSLALRDAAMRDPLTGLGNRRFLMERLREENDRTLRLGRGFAVAIMDVDHFKAVNDAHGHETGDQVLQAIALAVESGVRTYDQCGRWGGEEFLILLPETPVDHAQVIVERIRLAIAAIDRVGEVQVSLTASFGLAEHRGGEGFSATIGRADQALYAAKAAGRNRVASA</sequence>
<evidence type="ECO:0000259" key="3">
    <source>
        <dbReference type="PROSITE" id="PS50887"/>
    </source>
</evidence>
<comment type="caution">
    <text evidence="4">The sequence shown here is derived from an EMBL/GenBank/DDBJ whole genome shotgun (WGS) entry which is preliminary data.</text>
</comment>
<evidence type="ECO:0000256" key="1">
    <source>
        <dbReference type="ARBA" id="ARBA00012528"/>
    </source>
</evidence>
<dbReference type="RefSeq" id="WP_132647679.1">
    <property type="nucleotide sequence ID" value="NZ_CP181386.1"/>
</dbReference>
<protein>
    <recommendedName>
        <fullName evidence="1">diguanylate cyclase</fullName>
        <ecNumber evidence="1">2.7.7.65</ecNumber>
    </recommendedName>
</protein>
<evidence type="ECO:0000313" key="4">
    <source>
        <dbReference type="EMBL" id="TCP02226.1"/>
    </source>
</evidence>
<dbReference type="GO" id="GO:0043709">
    <property type="term" value="P:cell adhesion involved in single-species biofilm formation"/>
    <property type="evidence" value="ECO:0007669"/>
    <property type="project" value="TreeGrafter"/>
</dbReference>
<evidence type="ECO:0000313" key="5">
    <source>
        <dbReference type="Proteomes" id="UP000295106"/>
    </source>
</evidence>
<dbReference type="InterPro" id="IPR050469">
    <property type="entry name" value="Diguanylate_Cyclase"/>
</dbReference>
<name>A0A4R2MHG3_RUBGE</name>
<dbReference type="SMART" id="SM00267">
    <property type="entry name" value="GGDEF"/>
    <property type="match status" value="1"/>
</dbReference>
<dbReference type="FunFam" id="3.30.70.270:FF:000001">
    <property type="entry name" value="Diguanylate cyclase domain protein"/>
    <property type="match status" value="1"/>
</dbReference>
<dbReference type="SUPFAM" id="SSF55073">
    <property type="entry name" value="Nucleotide cyclase"/>
    <property type="match status" value="1"/>
</dbReference>
<dbReference type="AlphaFoldDB" id="A0A4R2MHG3"/>
<dbReference type="CDD" id="cd01949">
    <property type="entry name" value="GGDEF"/>
    <property type="match status" value="1"/>
</dbReference>
<dbReference type="GO" id="GO:0052621">
    <property type="term" value="F:diguanylate cyclase activity"/>
    <property type="evidence" value="ECO:0007669"/>
    <property type="project" value="UniProtKB-EC"/>
</dbReference>
<gene>
    <name evidence="4" type="ORF">EV684_107232</name>
</gene>
<dbReference type="InterPro" id="IPR043128">
    <property type="entry name" value="Rev_trsase/Diguanyl_cyclase"/>
</dbReference>
<evidence type="ECO:0000256" key="2">
    <source>
        <dbReference type="ARBA" id="ARBA00034247"/>
    </source>
</evidence>
<dbReference type="PROSITE" id="PS50887">
    <property type="entry name" value="GGDEF"/>
    <property type="match status" value="1"/>
</dbReference>
<dbReference type="GeneID" id="99686159"/>
<dbReference type="EC" id="2.7.7.65" evidence="1"/>
<dbReference type="Proteomes" id="UP000295106">
    <property type="component" value="Unassembled WGS sequence"/>
</dbReference>
<dbReference type="OrthoDB" id="9813903at2"/>